<name>R7UML5_CAPTE</name>
<feature type="transmembrane region" description="Helical" evidence="5">
    <location>
        <begin position="308"/>
        <end position="331"/>
    </location>
</feature>
<evidence type="ECO:0000256" key="5">
    <source>
        <dbReference type="SAM" id="Phobius"/>
    </source>
</evidence>
<proteinExistence type="predicted"/>
<dbReference type="InterPro" id="IPR052954">
    <property type="entry name" value="GPCR-Ligand_Int"/>
</dbReference>
<keyword evidence="2 5" id="KW-0812">Transmembrane</keyword>
<evidence type="ECO:0000313" key="9">
    <source>
        <dbReference type="EnsemblMetazoa" id="CapteP215390"/>
    </source>
</evidence>
<dbReference type="InterPro" id="IPR000276">
    <property type="entry name" value="GPCR_Rhodpsn"/>
</dbReference>
<feature type="transmembrane region" description="Helical" evidence="5">
    <location>
        <begin position="220"/>
        <end position="243"/>
    </location>
</feature>
<dbReference type="EMBL" id="AMQN01007100">
    <property type="status" value="NOT_ANNOTATED_CDS"/>
    <property type="molecule type" value="Genomic_DNA"/>
</dbReference>
<evidence type="ECO:0000259" key="7">
    <source>
        <dbReference type="PROSITE" id="PS50262"/>
    </source>
</evidence>
<dbReference type="EnsemblMetazoa" id="CapteT215390">
    <property type="protein sequence ID" value="CapteP215390"/>
    <property type="gene ID" value="CapteG215390"/>
</dbReference>
<reference evidence="8 10" key="2">
    <citation type="journal article" date="2013" name="Nature">
        <title>Insights into bilaterian evolution from three spiralian genomes.</title>
        <authorList>
            <person name="Simakov O."/>
            <person name="Marletaz F."/>
            <person name="Cho S.J."/>
            <person name="Edsinger-Gonzales E."/>
            <person name="Havlak P."/>
            <person name="Hellsten U."/>
            <person name="Kuo D.H."/>
            <person name="Larsson T."/>
            <person name="Lv J."/>
            <person name="Arendt D."/>
            <person name="Savage R."/>
            <person name="Osoegawa K."/>
            <person name="de Jong P."/>
            <person name="Grimwood J."/>
            <person name="Chapman J.A."/>
            <person name="Shapiro H."/>
            <person name="Aerts A."/>
            <person name="Otillar R.P."/>
            <person name="Terry A.Y."/>
            <person name="Boore J.L."/>
            <person name="Grigoriev I.V."/>
            <person name="Lindberg D.R."/>
            <person name="Seaver E.C."/>
            <person name="Weisblat D.A."/>
            <person name="Putnam N.H."/>
            <person name="Rokhsar D.S."/>
        </authorList>
    </citation>
    <scope>NUCLEOTIDE SEQUENCE</scope>
    <source>
        <strain evidence="8 10">I ESC-2004</strain>
    </source>
</reference>
<evidence type="ECO:0000256" key="4">
    <source>
        <dbReference type="ARBA" id="ARBA00023136"/>
    </source>
</evidence>
<dbReference type="Proteomes" id="UP000014760">
    <property type="component" value="Unassembled WGS sequence"/>
</dbReference>
<evidence type="ECO:0000256" key="1">
    <source>
        <dbReference type="ARBA" id="ARBA00004370"/>
    </source>
</evidence>
<reference evidence="10" key="1">
    <citation type="submission" date="2012-12" db="EMBL/GenBank/DDBJ databases">
        <authorList>
            <person name="Hellsten U."/>
            <person name="Grimwood J."/>
            <person name="Chapman J.A."/>
            <person name="Shapiro H."/>
            <person name="Aerts A."/>
            <person name="Otillar R.P."/>
            <person name="Terry A.Y."/>
            <person name="Boore J.L."/>
            <person name="Simakov O."/>
            <person name="Marletaz F."/>
            <person name="Cho S.-J."/>
            <person name="Edsinger-Gonzales E."/>
            <person name="Havlak P."/>
            <person name="Kuo D.-H."/>
            <person name="Larsson T."/>
            <person name="Lv J."/>
            <person name="Arendt D."/>
            <person name="Savage R."/>
            <person name="Osoegawa K."/>
            <person name="de Jong P."/>
            <person name="Lindberg D.R."/>
            <person name="Seaver E.C."/>
            <person name="Weisblat D.A."/>
            <person name="Putnam N.H."/>
            <person name="Grigoriev I.V."/>
            <person name="Rokhsar D.S."/>
        </authorList>
    </citation>
    <scope>NUCLEOTIDE SEQUENCE</scope>
    <source>
        <strain evidence="10">I ESC-2004</strain>
    </source>
</reference>
<evidence type="ECO:0000313" key="10">
    <source>
        <dbReference type="Proteomes" id="UP000014760"/>
    </source>
</evidence>
<dbReference type="SUPFAM" id="SSF81321">
    <property type="entry name" value="Family A G protein-coupled receptor-like"/>
    <property type="match status" value="1"/>
</dbReference>
<organism evidence="8">
    <name type="scientific">Capitella teleta</name>
    <name type="common">Polychaete worm</name>
    <dbReference type="NCBI Taxonomy" id="283909"/>
    <lineage>
        <taxon>Eukaryota</taxon>
        <taxon>Metazoa</taxon>
        <taxon>Spiralia</taxon>
        <taxon>Lophotrochozoa</taxon>
        <taxon>Annelida</taxon>
        <taxon>Polychaeta</taxon>
        <taxon>Sedentaria</taxon>
        <taxon>Scolecida</taxon>
        <taxon>Capitellidae</taxon>
        <taxon>Capitella</taxon>
    </lineage>
</organism>
<evidence type="ECO:0000256" key="3">
    <source>
        <dbReference type="ARBA" id="ARBA00022989"/>
    </source>
</evidence>
<dbReference type="STRING" id="283909.R7UML5"/>
<feature type="domain" description="G-protein coupled receptors family 1 profile" evidence="7">
    <location>
        <begin position="59"/>
        <end position="328"/>
    </location>
</feature>
<dbReference type="PROSITE" id="PS50262">
    <property type="entry name" value="G_PROTEIN_RECEP_F1_2"/>
    <property type="match status" value="1"/>
</dbReference>
<keyword evidence="4 5" id="KW-0472">Membrane</keyword>
<evidence type="ECO:0000256" key="6">
    <source>
        <dbReference type="SAM" id="SignalP"/>
    </source>
</evidence>
<dbReference type="GO" id="GO:0004930">
    <property type="term" value="F:G protein-coupled receptor activity"/>
    <property type="evidence" value="ECO:0007669"/>
    <property type="project" value="InterPro"/>
</dbReference>
<feature type="transmembrane region" description="Helical" evidence="5">
    <location>
        <begin position="170"/>
        <end position="188"/>
    </location>
</feature>
<reference evidence="9" key="3">
    <citation type="submission" date="2015-06" db="UniProtKB">
        <authorList>
            <consortium name="EnsemblMetazoa"/>
        </authorList>
    </citation>
    <scope>IDENTIFICATION</scope>
</reference>
<accession>R7UML5</accession>
<dbReference type="PANTHER" id="PTHR46641">
    <property type="entry name" value="FMRFAMIDE RECEPTOR-RELATED"/>
    <property type="match status" value="1"/>
</dbReference>
<dbReference type="InterPro" id="IPR017452">
    <property type="entry name" value="GPCR_Rhodpsn_7TM"/>
</dbReference>
<keyword evidence="10" id="KW-1185">Reference proteome</keyword>
<feature type="transmembrane region" description="Helical" evidence="5">
    <location>
        <begin position="264"/>
        <end position="288"/>
    </location>
</feature>
<dbReference type="EMBL" id="KB299994">
    <property type="protein sequence ID" value="ELU07343.1"/>
    <property type="molecule type" value="Genomic_DNA"/>
</dbReference>
<dbReference type="GO" id="GO:0016020">
    <property type="term" value="C:membrane"/>
    <property type="evidence" value="ECO:0007669"/>
    <property type="project" value="UniProtKB-SubCell"/>
</dbReference>
<dbReference type="Pfam" id="PF00001">
    <property type="entry name" value="7tm_1"/>
    <property type="match status" value="1"/>
</dbReference>
<dbReference type="PANTHER" id="PTHR46641:SF25">
    <property type="entry name" value="CNMAMIDE RECEPTOR-RELATED"/>
    <property type="match status" value="1"/>
</dbReference>
<evidence type="ECO:0000256" key="2">
    <source>
        <dbReference type="ARBA" id="ARBA00022692"/>
    </source>
</evidence>
<dbReference type="AlphaFoldDB" id="R7UML5"/>
<evidence type="ECO:0000313" key="8">
    <source>
        <dbReference type="EMBL" id="ELU07343.1"/>
    </source>
</evidence>
<feature type="chain" id="PRO_5008788184" description="G-protein coupled receptors family 1 profile domain-containing protein" evidence="6">
    <location>
        <begin position="21"/>
        <end position="374"/>
    </location>
</feature>
<feature type="transmembrane region" description="Helical" evidence="5">
    <location>
        <begin position="116"/>
        <end position="132"/>
    </location>
</feature>
<dbReference type="Gene3D" id="1.20.1070.10">
    <property type="entry name" value="Rhodopsin 7-helix transmembrane proteins"/>
    <property type="match status" value="1"/>
</dbReference>
<feature type="signal peptide" evidence="6">
    <location>
        <begin position="1"/>
        <end position="20"/>
    </location>
</feature>
<dbReference type="HOGENOM" id="CLU_009579_24_0_1"/>
<comment type="subcellular location">
    <subcellularLocation>
        <location evidence="1">Membrane</location>
    </subcellularLocation>
</comment>
<keyword evidence="3 5" id="KW-1133">Transmembrane helix</keyword>
<dbReference type="OrthoDB" id="9983318at2759"/>
<gene>
    <name evidence="8" type="ORF">CAPTEDRAFT_215390</name>
</gene>
<sequence>MLSSALVCLLLCYGLVFSAAEDDVTSVYNETSTEVDVSVESSCTEQDNTAEIYRDASQSFFLVVWSRVQPGHRSSRRKLSQSTSSLYLQILSVTDLFRVIIGVPGRHLVREVTGQDPLSISWWYCVLWYYLLKLTTAYNHWIMAGVSIERCIAIMFPLKSKRIINKKNAKRFLGTTLLCVCVYTLHFFKTYTLVDRFGKKVCTENTSDFFSREVRVWLDYVMIQILPGFFIFLCNGFLIHTLLRRKSGVAKDSSRKTKDPLQAIVRMLVVVSLMYLVLTTPANINYILNSAFQVVYDQQSREAATEKMTWAIVSFCVFFDHSCNFILYVATGSEFRLELMRMTSETCCCCSKRLRDLANRPSMEIEPTKTPSNC</sequence>
<keyword evidence="6" id="KW-0732">Signal</keyword>
<protein>
    <recommendedName>
        <fullName evidence="7">G-protein coupled receptors family 1 profile domain-containing protein</fullName>
    </recommendedName>
</protein>